<dbReference type="PANTHER" id="PTHR11927">
    <property type="entry name" value="GALACTOSIDE 2-L-FUCOSYLTRANSFERASE"/>
    <property type="match status" value="1"/>
</dbReference>
<comment type="caution">
    <text evidence="4">The sequence shown here is derived from an EMBL/GenBank/DDBJ whole genome shotgun (WGS) entry which is preliminary data.</text>
</comment>
<sequence>MKHLFTTVWYPLCLLCIGSTLYFFNIRNAEVSDPSQPDKSSRTRPQPVYISVAFSASGLGNMMFQYASLYGIAKRTRRIPVVYHRVPLRDYFRLSANVSALIRPGETWAKMVEFHASRYDQVTVNVAEHSNTDVELVGYFQSWMYFREAFHAVRNEFQFSANVSSRVETLLRAVGIRLSDDGKRRSSETNVTPIGIHVRRGDILSEEFDKFGYAVPDAAYIERAMRYFECNRTAKKPHFLVVSNDVDWCVNNIRTRRRLVTFSRGNDAITDMALLASCDHVVMTVGTFGWWAAWLSGGQVVYYKNFPRNGSSLERSFSPTKVDYFLPNWIGM</sequence>
<feature type="transmembrane region" description="Helical" evidence="3">
    <location>
        <begin position="46"/>
        <end position="69"/>
    </location>
</feature>
<keyword evidence="3" id="KW-0735">Signal-anchor</keyword>
<protein>
    <recommendedName>
        <fullName evidence="3">L-Fucosyltransferase</fullName>
        <ecNumber evidence="3">2.4.1.-</ecNumber>
    </recommendedName>
</protein>
<evidence type="ECO:0000256" key="3">
    <source>
        <dbReference type="RuleBase" id="RU363129"/>
    </source>
</evidence>
<reference evidence="4" key="1">
    <citation type="journal article" date="2023" name="Mol. Biol. Evol.">
        <title>Third-Generation Sequencing Reveals the Adaptive Role of the Epigenome in Three Deep-Sea Polychaetes.</title>
        <authorList>
            <person name="Perez M."/>
            <person name="Aroh O."/>
            <person name="Sun Y."/>
            <person name="Lan Y."/>
            <person name="Juniper S.K."/>
            <person name="Young C.R."/>
            <person name="Angers B."/>
            <person name="Qian P.Y."/>
        </authorList>
    </citation>
    <scope>NUCLEOTIDE SEQUENCE</scope>
    <source>
        <strain evidence="4">P08H-3</strain>
    </source>
</reference>
<dbReference type="Proteomes" id="UP001208570">
    <property type="component" value="Unassembled WGS sequence"/>
</dbReference>
<comment type="subcellular location">
    <subcellularLocation>
        <location evidence="3">Golgi apparatus</location>
        <location evidence="3">Golgi stack membrane</location>
        <topology evidence="3">Single-pass type II membrane protein</topology>
    </subcellularLocation>
</comment>
<proteinExistence type="inferred from homology"/>
<keyword evidence="3" id="KW-0472">Membrane</keyword>
<evidence type="ECO:0000313" key="4">
    <source>
        <dbReference type="EMBL" id="KAK2165068.1"/>
    </source>
</evidence>
<feature type="transmembrane region" description="Helical" evidence="3">
    <location>
        <begin position="7"/>
        <end position="26"/>
    </location>
</feature>
<dbReference type="EC" id="2.4.1.-" evidence="3"/>
<comment type="similarity">
    <text evidence="3">Belongs to the glycosyltransferase 11 family.</text>
</comment>
<keyword evidence="3" id="KW-0325">Glycoprotein</keyword>
<gene>
    <name evidence="4" type="ORF">LSH36_55g04022</name>
</gene>
<keyword evidence="5" id="KW-1185">Reference proteome</keyword>
<dbReference type="PANTHER" id="PTHR11927:SF9">
    <property type="entry name" value="L-FUCOSYLTRANSFERASE"/>
    <property type="match status" value="1"/>
</dbReference>
<comment type="caution">
    <text evidence="3">Lacks conserved residue(s) required for the propagation of feature annotation.</text>
</comment>
<dbReference type="CDD" id="cd11301">
    <property type="entry name" value="Fut1_Fut2_like"/>
    <property type="match status" value="1"/>
</dbReference>
<organism evidence="4 5">
    <name type="scientific">Paralvinella palmiformis</name>
    <dbReference type="NCBI Taxonomy" id="53620"/>
    <lineage>
        <taxon>Eukaryota</taxon>
        <taxon>Metazoa</taxon>
        <taxon>Spiralia</taxon>
        <taxon>Lophotrochozoa</taxon>
        <taxon>Annelida</taxon>
        <taxon>Polychaeta</taxon>
        <taxon>Sedentaria</taxon>
        <taxon>Canalipalpata</taxon>
        <taxon>Terebellida</taxon>
        <taxon>Terebelliformia</taxon>
        <taxon>Alvinellidae</taxon>
        <taxon>Paralvinella</taxon>
    </lineage>
</organism>
<dbReference type="GO" id="GO:0005975">
    <property type="term" value="P:carbohydrate metabolic process"/>
    <property type="evidence" value="ECO:0007669"/>
    <property type="project" value="InterPro"/>
</dbReference>
<evidence type="ECO:0000256" key="2">
    <source>
        <dbReference type="ARBA" id="ARBA00022679"/>
    </source>
</evidence>
<accession>A0AAD9NDY8</accession>
<keyword evidence="3" id="KW-0333">Golgi apparatus</keyword>
<evidence type="ECO:0000256" key="1">
    <source>
        <dbReference type="ARBA" id="ARBA00022676"/>
    </source>
</evidence>
<dbReference type="GO" id="GO:0032580">
    <property type="term" value="C:Golgi cisterna membrane"/>
    <property type="evidence" value="ECO:0007669"/>
    <property type="project" value="UniProtKB-SubCell"/>
</dbReference>
<dbReference type="InterPro" id="IPR002516">
    <property type="entry name" value="Glyco_trans_11"/>
</dbReference>
<dbReference type="GO" id="GO:0008107">
    <property type="term" value="F:galactoside 2-alpha-L-fucosyltransferase activity"/>
    <property type="evidence" value="ECO:0007669"/>
    <property type="project" value="InterPro"/>
</dbReference>
<dbReference type="EMBL" id="JAODUP010000055">
    <property type="protein sequence ID" value="KAK2165068.1"/>
    <property type="molecule type" value="Genomic_DNA"/>
</dbReference>
<dbReference type="AlphaFoldDB" id="A0AAD9NDY8"/>
<keyword evidence="3" id="KW-0812">Transmembrane</keyword>
<dbReference type="Pfam" id="PF01531">
    <property type="entry name" value="Glyco_transf_11"/>
    <property type="match status" value="1"/>
</dbReference>
<name>A0AAD9NDY8_9ANNE</name>
<keyword evidence="1 3" id="KW-0328">Glycosyltransferase</keyword>
<comment type="pathway">
    <text evidence="3">Protein modification; protein glycosylation.</text>
</comment>
<keyword evidence="2 3" id="KW-0808">Transferase</keyword>
<evidence type="ECO:0000313" key="5">
    <source>
        <dbReference type="Proteomes" id="UP001208570"/>
    </source>
</evidence>
<keyword evidence="3" id="KW-1133">Transmembrane helix</keyword>